<dbReference type="GO" id="GO:0000272">
    <property type="term" value="P:polysaccharide catabolic process"/>
    <property type="evidence" value="ECO:0007669"/>
    <property type="project" value="UniProtKB-KW"/>
</dbReference>
<feature type="domain" description="F5/8 type C" evidence="11">
    <location>
        <begin position="1234"/>
        <end position="1369"/>
    </location>
</feature>
<evidence type="ECO:0000313" key="13">
    <source>
        <dbReference type="EMBL" id="ADQ45030.1"/>
    </source>
</evidence>
<dbReference type="OrthoDB" id="9802773at2"/>
<name>E4SCP7_CALK2</name>
<dbReference type="SUPFAM" id="SSF49785">
    <property type="entry name" value="Galactose-binding domain-like"/>
    <property type="match status" value="6"/>
</dbReference>
<dbReference type="EC" id="3.2.1.39" evidence="3"/>
<dbReference type="PATRIC" id="fig|632348.3.peg.118"/>
<keyword evidence="8" id="KW-0961">Cell wall biogenesis/degradation</keyword>
<keyword evidence="9" id="KW-0624">Polysaccharide degradation</keyword>
<evidence type="ECO:0000259" key="11">
    <source>
        <dbReference type="PROSITE" id="PS50022"/>
    </source>
</evidence>
<evidence type="ECO:0000256" key="10">
    <source>
        <dbReference type="SAM" id="Phobius"/>
    </source>
</evidence>
<keyword evidence="7" id="KW-0326">Glycosidase</keyword>
<keyword evidence="4" id="KW-0732">Signal</keyword>
<dbReference type="SMART" id="SM00606">
    <property type="entry name" value="CBD_IV"/>
    <property type="match status" value="1"/>
</dbReference>
<evidence type="ECO:0000256" key="6">
    <source>
        <dbReference type="ARBA" id="ARBA00023277"/>
    </source>
</evidence>
<keyword evidence="6" id="KW-0119">Carbohydrate metabolism</keyword>
<reference key="1">
    <citation type="submission" date="2010-11" db="EMBL/GenBank/DDBJ databases">
        <title>Complete sequence of Caldicellulosiruptor kronotskyensis 2002.</title>
        <authorList>
            <consortium name="US DOE Joint Genome Institute"/>
            <person name="Lucas S."/>
            <person name="Copeland A."/>
            <person name="Lapidus A."/>
            <person name="Cheng J.-F."/>
            <person name="Bruce D."/>
            <person name="Goodwin L."/>
            <person name="Pitluck S."/>
            <person name="Davenport K."/>
            <person name="Detter J.C."/>
            <person name="Han C."/>
            <person name="Tapia R."/>
            <person name="Land M."/>
            <person name="Hauser L."/>
            <person name="Jeffries C."/>
            <person name="Kyrpides N."/>
            <person name="Ivanova N."/>
            <person name="Mikhailova N."/>
            <person name="Blumer-Schuette S.E."/>
            <person name="Kelly R.M."/>
            <person name="Woyke T."/>
        </authorList>
    </citation>
    <scope>NUCLEOTIDE SEQUENCE</scope>
    <source>
        <strain>2002</strain>
    </source>
</reference>
<dbReference type="InterPro" id="IPR000421">
    <property type="entry name" value="FA58C"/>
</dbReference>
<keyword evidence="5" id="KW-0378">Hydrolase</keyword>
<dbReference type="CAZy" id="CBM32">
    <property type="family name" value="Carbohydrate-Binding Module Family 32"/>
</dbReference>
<dbReference type="InterPro" id="IPR040720">
    <property type="entry name" value="GH81_C"/>
</dbReference>
<dbReference type="GO" id="GO:0042973">
    <property type="term" value="F:glucan endo-1,3-beta-D-glucosidase activity"/>
    <property type="evidence" value="ECO:0007669"/>
    <property type="project" value="UniProtKB-EC"/>
</dbReference>
<dbReference type="SMART" id="SM00231">
    <property type="entry name" value="FA58C"/>
    <property type="match status" value="3"/>
</dbReference>
<evidence type="ECO:0000256" key="4">
    <source>
        <dbReference type="ARBA" id="ARBA00022729"/>
    </source>
</evidence>
<dbReference type="KEGG" id="ckn:Calkro_0114"/>
<dbReference type="Pfam" id="PF17652">
    <property type="entry name" value="Glyco_hydro81C"/>
    <property type="match status" value="1"/>
</dbReference>
<dbReference type="GO" id="GO:0071555">
    <property type="term" value="P:cell wall organization"/>
    <property type="evidence" value="ECO:0007669"/>
    <property type="project" value="UniProtKB-KW"/>
</dbReference>
<comment type="similarity">
    <text evidence="2">Belongs to the glycosyl hydrolase 81 family.</text>
</comment>
<dbReference type="InterPro" id="IPR005200">
    <property type="entry name" value="Endo-beta-glucanase"/>
</dbReference>
<evidence type="ECO:0000256" key="3">
    <source>
        <dbReference type="ARBA" id="ARBA00012780"/>
    </source>
</evidence>
<dbReference type="PROSITE" id="PS52008">
    <property type="entry name" value="GH81"/>
    <property type="match status" value="1"/>
</dbReference>
<evidence type="ECO:0000256" key="1">
    <source>
        <dbReference type="ARBA" id="ARBA00000382"/>
    </source>
</evidence>
<dbReference type="Proteomes" id="UP000006835">
    <property type="component" value="Chromosome"/>
</dbReference>
<protein>
    <recommendedName>
        <fullName evidence="3">glucan endo-1,3-beta-D-glucosidase</fullName>
        <ecNumber evidence="3">3.2.1.39</ecNumber>
    </recommendedName>
</protein>
<dbReference type="GO" id="GO:0030246">
    <property type="term" value="F:carbohydrate binding"/>
    <property type="evidence" value="ECO:0007669"/>
    <property type="project" value="InterPro"/>
</dbReference>
<feature type="domain" description="F5/8 type C" evidence="11">
    <location>
        <begin position="21"/>
        <end position="180"/>
    </location>
</feature>
<comment type="catalytic activity">
    <reaction evidence="1">
        <text>Hydrolysis of (1-&gt;3)-beta-D-glucosidic linkages in (1-&gt;3)-beta-D-glucans.</text>
        <dbReference type="EC" id="3.2.1.39"/>
    </reaction>
</comment>
<keyword evidence="10" id="KW-0812">Transmembrane</keyword>
<keyword evidence="10" id="KW-0472">Membrane</keyword>
<evidence type="ECO:0000259" key="12">
    <source>
        <dbReference type="PROSITE" id="PS51175"/>
    </source>
</evidence>
<evidence type="ECO:0000256" key="9">
    <source>
        <dbReference type="ARBA" id="ARBA00023326"/>
    </source>
</evidence>
<dbReference type="RefSeq" id="WP_013429187.1">
    <property type="nucleotide sequence ID" value="NC_014720.1"/>
</dbReference>
<dbReference type="InterPro" id="IPR005084">
    <property type="entry name" value="CBM6"/>
</dbReference>
<feature type="domain" description="F5/8 type C" evidence="11">
    <location>
        <begin position="184"/>
        <end position="324"/>
    </location>
</feature>
<evidence type="ECO:0000256" key="5">
    <source>
        <dbReference type="ARBA" id="ARBA00022801"/>
    </source>
</evidence>
<evidence type="ECO:0000313" key="14">
    <source>
        <dbReference type="Proteomes" id="UP000006835"/>
    </source>
</evidence>
<dbReference type="InterPro" id="IPR006584">
    <property type="entry name" value="Cellulose-bd_IV"/>
</dbReference>
<reference evidence="13 14" key="2">
    <citation type="journal article" date="2011" name="J. Bacteriol.">
        <title>Complete genome sequences for the anaerobic, extremely thermophilic plant biomass-degrading bacteria Caldicellulosiruptor hydrothermalis, Caldicellulosiruptor kristjanssonii, Caldicellulosiruptor kronotskyensis, Caldicellulosiruptor owensenis, and Caldicellulosiruptor lactoaceticus.</title>
        <authorList>
            <person name="Blumer-Schuette S.E."/>
            <person name="Ozdemir I."/>
            <person name="Mistry D."/>
            <person name="Lucas S."/>
            <person name="Lapidus A."/>
            <person name="Cheng J.F."/>
            <person name="Goodwin L.A."/>
            <person name="Pitluck S."/>
            <person name="Land M.L."/>
            <person name="Hauser L.J."/>
            <person name="Woyke T."/>
            <person name="Mikhailova N."/>
            <person name="Pati A."/>
            <person name="Kyrpides N.C."/>
            <person name="Ivanova N."/>
            <person name="Detter J.C."/>
            <person name="Walston-Davenport K."/>
            <person name="Han S."/>
            <person name="Adams M.W."/>
            <person name="Kelly R.M."/>
        </authorList>
    </citation>
    <scope>NUCLEOTIDE SEQUENCE [LARGE SCALE GENOMIC DNA]</scope>
    <source>
        <strain evidence="14">DSM 18902 / VKM B-2412 / 2002</strain>
    </source>
</reference>
<dbReference type="Pfam" id="PF00754">
    <property type="entry name" value="F5_F8_type_C"/>
    <property type="match status" value="5"/>
</dbReference>
<dbReference type="CAZy" id="GH81">
    <property type="family name" value="Glycoside Hydrolase Family 81"/>
</dbReference>
<proteinExistence type="inferred from homology"/>
<dbReference type="EMBL" id="CP002330">
    <property type="protein sequence ID" value="ADQ45030.1"/>
    <property type="molecule type" value="Genomic_DNA"/>
</dbReference>
<dbReference type="Gene3D" id="2.60.120.260">
    <property type="entry name" value="Galactose-binding domain-like"/>
    <property type="match status" value="6"/>
</dbReference>
<feature type="transmembrane region" description="Helical" evidence="10">
    <location>
        <begin position="12"/>
        <end position="32"/>
    </location>
</feature>
<dbReference type="PANTHER" id="PTHR31983:SF0">
    <property type="entry name" value="GLUCAN ENDO-1,3-BETA-D-GLUCOSIDASE 2"/>
    <property type="match status" value="1"/>
</dbReference>
<gene>
    <name evidence="13" type="ordered locus">Calkro_0114</name>
</gene>
<feature type="domain" description="F5/8 type C" evidence="11">
    <location>
        <begin position="1371"/>
        <end position="1505"/>
    </location>
</feature>
<dbReference type="CDD" id="cd04080">
    <property type="entry name" value="CBM6_cellulase-like"/>
    <property type="match status" value="1"/>
</dbReference>
<dbReference type="InterPro" id="IPR008979">
    <property type="entry name" value="Galactose-bd-like_sf"/>
</dbReference>
<feature type="domain" description="CBM6" evidence="12">
    <location>
        <begin position="1119"/>
        <end position="1237"/>
    </location>
</feature>
<accession>E4SCP7</accession>
<evidence type="ECO:0000256" key="2">
    <source>
        <dbReference type="ARBA" id="ARBA00010730"/>
    </source>
</evidence>
<dbReference type="PROSITE" id="PS51175">
    <property type="entry name" value="CBM6"/>
    <property type="match status" value="1"/>
</dbReference>
<dbReference type="GO" id="GO:0052861">
    <property type="term" value="F:endo-1,3(4)-beta-glucanase activity"/>
    <property type="evidence" value="ECO:0007669"/>
    <property type="project" value="InterPro"/>
</dbReference>
<organism evidence="13 14">
    <name type="scientific">Caldicellulosiruptor kronotskyensis (strain DSM 18902 / VKM B-2412 / 2002)</name>
    <dbReference type="NCBI Taxonomy" id="632348"/>
    <lineage>
        <taxon>Bacteria</taxon>
        <taxon>Bacillati</taxon>
        <taxon>Bacillota</taxon>
        <taxon>Bacillota incertae sedis</taxon>
        <taxon>Caldicellulosiruptorales</taxon>
        <taxon>Caldicellulosiruptoraceae</taxon>
        <taxon>Caldicellulosiruptor</taxon>
    </lineage>
</organism>
<dbReference type="PROSITE" id="PS50022">
    <property type="entry name" value="FA58C_3"/>
    <property type="match status" value="5"/>
</dbReference>
<dbReference type="CAZy" id="CBM6">
    <property type="family name" value="Carbohydrate-Binding Module Family 6"/>
</dbReference>
<evidence type="ECO:0000256" key="7">
    <source>
        <dbReference type="ARBA" id="ARBA00023295"/>
    </source>
</evidence>
<evidence type="ECO:0000256" key="8">
    <source>
        <dbReference type="ARBA" id="ARBA00023316"/>
    </source>
</evidence>
<keyword evidence="10" id="KW-1133">Transmembrane helix</keyword>
<dbReference type="Gene3D" id="2.70.98.30">
    <property type="entry name" value="Golgi alpha-mannosidase II, domain 4"/>
    <property type="match status" value="1"/>
</dbReference>
<dbReference type="HOGENOM" id="CLU_003268_0_0_9"/>
<keyword evidence="14" id="KW-1185">Reference proteome</keyword>
<feature type="domain" description="F5/8 type C" evidence="11">
    <location>
        <begin position="1506"/>
        <end position="1639"/>
    </location>
</feature>
<dbReference type="PANTHER" id="PTHR31983">
    <property type="entry name" value="ENDO-1,3(4)-BETA-GLUCANASE 1"/>
    <property type="match status" value="1"/>
</dbReference>
<sequence length="1639" mass="183267">MSKSRVAKYSKRFLIFIYIICLINLVLPLNYLRANAETSYLISVNRPCYASSVNGSDTPERATDGDLGTYWQAAWNIDNQWIDVDIGKTAQINKIVFKWQSELSYAKRYKIQVSDDEINWQTVYVNENGTGGVQVTGQNGMVYYEEEITISATGRYVRMFAEKSASGYGVALREFEVYGYGGVVSPPTQAVNLALGKSCSASSTATPWWAQPGQLDPNKAVDGDKSTYWQSKEGNDQWFQVDLGNIYTIGKVNIIWGEGEFGRIYDIQVSTDGINWETVYRQIYGNGDPESIPVYAVCRYVRMKGIAMGRGGGYSIKEFEVYQYVPGDPQIRHQIPSLPSKQIVSVGKGSYLIDDVNCAQPRYPKYVTKNIKTPIPSNDWWTSVIYKRLSDGMPALPLVYWYFDNGLGFYYASDLFTAPNNGGMDTKCRNMDLFVNTSSIIGTPSAKLDGYGDWSVTVVFSDDDTPKMRSTLVKGSPYVYNTFTDPNSVEVWSPSLVCIFDENGNPILTNDGDSITTDHIGVEVTNVNTAPEPKTLVRSYGIFAPPGTVFTRVGSKIKIKLGSGENYLVIGLLPERKNLNYLYQHAYAFVIDTTVSYRFDQSTSTVYTTFTDKVVLKRQGFSSQTLMALFPTQWKYTNASFAPVTYNSARGLMKVIEGNSFTTQLKFYGITPSFGEPIESNTYSREKMKEYLNAFKESVSRDYWVADPYWQGKKTHPLAMGILIAEQIGDYETRDLFISILRKILINWLTYDGNDDYPYYTYYSSSWGTLNGDGGDHGMAINLSDHHFLWGYFIFPAAVLASYDKNFVRDYGGMIEHMIRDCMNPSKTDSMYPYMRNFDPYESHSWAGGYGDNQSGNNQESTSEATFAWAGLYLWGLVTGNDTYRDAGIWGFTSEVNAIEQYWFNYDQDNWAEDYASGAVGILWGTAYTNGTYFSANPCCIYGIHWLPVTPVLTYLGYKPEIAARIYSMFRNDLEKYVANNPNDPEGWFHITWAYQSLFDPEGVMNKWDDSKLPDDERFNTYWFVQNMSAKGYRSTEIWSNNWTCYQVFKKDGKYSAVVWNPLDSVQYVEFCNKDGVVGSVYVPPHVTVVVNPLVHNGMAQVTIPPAPAPDPAPHAVPGLIEAEDYYTNFSCSKVPCSEGGYAIGYIDNGDKLVYEVNVEEEGDYTVQYRIINRSSNPGVIFLKSDLAIDQILAMTEVPISNDWTTIASDVHLKAGTQKIILYFNKGGFDLNWIKFTKKALSQNLALNKAVTASSTQAGLDVKSAVDGNVNTRWGSDWSDPQWISVDLGSVYSVSKVVLRWETAYGKSYKIQVSTDGMNWTDVYSTTAGDGGVDEIVFSPVNARYVRMYGTERGTGWGYSLWEFEVYGGAAVQDTTGGGNLALNKAVTASSTQAGLDVKSAVDGNVNTRWGSDWSDPQWISVDLGSVYSVSKVVLRWETAYGKSYKIQVSTDGMNWTDVYSTTAGDGGVDEIVFSPVNARYVRMYGTERGTGWGYSLWEFEVYGGAAVQDTTSGGNLALNKAVTASSTQAGLDVKSAVDGNVNTRWGSDWSDPQWISVDLGSVYSVSKVVLRWETAYGKSYKIQVSTDGMNWTDVYSTTAGDGGVDEIVFSPVNARYVRMYGTERGTGWGYSLWEFEVY</sequence>